<organism evidence="2 3">
    <name type="scientific">Morus notabilis</name>
    <dbReference type="NCBI Taxonomy" id="981085"/>
    <lineage>
        <taxon>Eukaryota</taxon>
        <taxon>Viridiplantae</taxon>
        <taxon>Streptophyta</taxon>
        <taxon>Embryophyta</taxon>
        <taxon>Tracheophyta</taxon>
        <taxon>Spermatophyta</taxon>
        <taxon>Magnoliopsida</taxon>
        <taxon>eudicotyledons</taxon>
        <taxon>Gunneridae</taxon>
        <taxon>Pentapetalae</taxon>
        <taxon>rosids</taxon>
        <taxon>fabids</taxon>
        <taxon>Rosales</taxon>
        <taxon>Moraceae</taxon>
        <taxon>Moreae</taxon>
        <taxon>Morus</taxon>
    </lineage>
</organism>
<gene>
    <name evidence="2" type="ORF">L484_011190</name>
</gene>
<name>W9SYR0_9ROSA</name>
<reference evidence="3" key="1">
    <citation type="submission" date="2013-01" db="EMBL/GenBank/DDBJ databases">
        <title>Draft Genome Sequence of a Mulberry Tree, Morus notabilis C.K. Schneid.</title>
        <authorList>
            <person name="He N."/>
            <person name="Zhao S."/>
        </authorList>
    </citation>
    <scope>NUCLEOTIDE SEQUENCE</scope>
</reference>
<dbReference type="AlphaFoldDB" id="W9SYR0"/>
<accession>W9SYR0</accession>
<keyword evidence="3" id="KW-1185">Reference proteome</keyword>
<proteinExistence type="predicted"/>
<dbReference type="EMBL" id="KE346335">
    <property type="protein sequence ID" value="EXC33213.1"/>
    <property type="molecule type" value="Genomic_DNA"/>
</dbReference>
<dbReference type="Proteomes" id="UP000030645">
    <property type="component" value="Unassembled WGS sequence"/>
</dbReference>
<evidence type="ECO:0000313" key="2">
    <source>
        <dbReference type="EMBL" id="EXC33213.1"/>
    </source>
</evidence>
<evidence type="ECO:0000313" key="3">
    <source>
        <dbReference type="Proteomes" id="UP000030645"/>
    </source>
</evidence>
<sequence length="92" mass="9953">MESSSSFGADHFTELRGPEGSEAYPEGVAAGLGEAELREAPPVSFGFSDLVKLLRIPHRICPLLGGNRSFLLFSIGPETIAVEILKNRSPRR</sequence>
<evidence type="ECO:0000256" key="1">
    <source>
        <dbReference type="SAM" id="MobiDB-lite"/>
    </source>
</evidence>
<feature type="region of interest" description="Disordered" evidence="1">
    <location>
        <begin position="1"/>
        <end position="26"/>
    </location>
</feature>
<protein>
    <submittedName>
        <fullName evidence="2">Uncharacterized protein</fullName>
    </submittedName>
</protein>